<dbReference type="InterPro" id="IPR051200">
    <property type="entry name" value="Host-pathogen_enzymatic-act"/>
</dbReference>
<evidence type="ECO:0000313" key="2">
    <source>
        <dbReference type="EMBL" id="QBD78547.1"/>
    </source>
</evidence>
<accession>A0A4P6JSM7</accession>
<protein>
    <submittedName>
        <fullName evidence="2">YncE family protein</fullName>
    </submittedName>
</protein>
<dbReference type="AlphaFoldDB" id="A0A4P6JSM7"/>
<evidence type="ECO:0000256" key="1">
    <source>
        <dbReference type="SAM" id="Phobius"/>
    </source>
</evidence>
<proteinExistence type="predicted"/>
<dbReference type="PANTHER" id="PTHR47197:SF3">
    <property type="entry name" value="DIHYDRO-HEME D1 DEHYDROGENASE"/>
    <property type="match status" value="1"/>
</dbReference>
<keyword evidence="1" id="KW-0472">Membrane</keyword>
<dbReference type="Proteomes" id="UP000290365">
    <property type="component" value="Chromosome"/>
</dbReference>
<sequence length="402" mass="43124">MEIFSARGRREYIWRKRRIPHLLFCGLLLAGWWLFIPTAHADGGAPNLAYISGTPAGVSVIDVMQRRVSRTLAVTGDPHTILLSFDGKYLYTSQPAQERVSVLEAASGKAHCSAAIPGKPSLLALSPQGEALYTAGNGDTQVRALNPMTCAIEHSFPIAGPVYGLATSLMGGAFPEHIGLYQLWVATTDKLIVLDTDGKQLASFALPAGPAYLCIPPGTVAYATTRQGTVVAVDLATRKVTPPLLANGTFGPMDYNANTGEIYVPDMQHHQVQVLSPLTPGTTNPKGKISRTISLDGIPTTVAITNDGQLGFIALEDGRVVMLDIPGRQIVTTIRVEGQPHFIITGLYPPTPAASPPVQQPVGPTRPAWQTGLLIVFLIAFFLALLGLVIILVRWWRSKQKA</sequence>
<name>A0A4P6JSM7_KTERU</name>
<dbReference type="PANTHER" id="PTHR47197">
    <property type="entry name" value="PROTEIN NIRF"/>
    <property type="match status" value="1"/>
</dbReference>
<dbReference type="SUPFAM" id="SSF50969">
    <property type="entry name" value="YVTN repeat-like/Quinoprotein amine dehydrogenase"/>
    <property type="match status" value="1"/>
</dbReference>
<keyword evidence="3" id="KW-1185">Reference proteome</keyword>
<dbReference type="RefSeq" id="WP_129889600.1">
    <property type="nucleotide sequence ID" value="NZ_CP035758.1"/>
</dbReference>
<organism evidence="2 3">
    <name type="scientific">Ktedonosporobacter rubrisoli</name>
    <dbReference type="NCBI Taxonomy" id="2509675"/>
    <lineage>
        <taxon>Bacteria</taxon>
        <taxon>Bacillati</taxon>
        <taxon>Chloroflexota</taxon>
        <taxon>Ktedonobacteria</taxon>
        <taxon>Ktedonobacterales</taxon>
        <taxon>Ktedonosporobacteraceae</taxon>
        <taxon>Ktedonosporobacter</taxon>
    </lineage>
</organism>
<dbReference type="OrthoDB" id="144314at2"/>
<gene>
    <name evidence="2" type="ORF">EPA93_22145</name>
</gene>
<dbReference type="Gene3D" id="2.130.10.10">
    <property type="entry name" value="YVTN repeat-like/Quinoprotein amine dehydrogenase"/>
    <property type="match status" value="2"/>
</dbReference>
<dbReference type="KEGG" id="kbs:EPA93_22145"/>
<keyword evidence="1" id="KW-1133">Transmembrane helix</keyword>
<dbReference type="InterPro" id="IPR011044">
    <property type="entry name" value="Quino_amine_DH_bsu"/>
</dbReference>
<dbReference type="EMBL" id="CP035758">
    <property type="protein sequence ID" value="QBD78547.1"/>
    <property type="molecule type" value="Genomic_DNA"/>
</dbReference>
<dbReference type="InterPro" id="IPR015943">
    <property type="entry name" value="WD40/YVTN_repeat-like_dom_sf"/>
</dbReference>
<keyword evidence="1" id="KW-0812">Transmembrane</keyword>
<feature type="transmembrane region" description="Helical" evidence="1">
    <location>
        <begin position="373"/>
        <end position="396"/>
    </location>
</feature>
<reference evidence="2 3" key="1">
    <citation type="submission" date="2019-01" db="EMBL/GenBank/DDBJ databases">
        <title>Ktedonosporobacter rubrisoli SCAWS-G2.</title>
        <authorList>
            <person name="Huang Y."/>
            <person name="Yan B."/>
        </authorList>
    </citation>
    <scope>NUCLEOTIDE SEQUENCE [LARGE SCALE GENOMIC DNA]</scope>
    <source>
        <strain evidence="2 3">SCAWS-G2</strain>
    </source>
</reference>
<evidence type="ECO:0000313" key="3">
    <source>
        <dbReference type="Proteomes" id="UP000290365"/>
    </source>
</evidence>